<evidence type="ECO:0000256" key="1">
    <source>
        <dbReference type="ARBA" id="ARBA00003618"/>
    </source>
</evidence>
<dbReference type="GO" id="GO:0006310">
    <property type="term" value="P:DNA recombination"/>
    <property type="evidence" value="ECO:0007669"/>
    <property type="project" value="InterPro"/>
</dbReference>
<dbReference type="EMBL" id="MFAF01000001">
    <property type="protein sequence ID" value="OGD79762.1"/>
    <property type="molecule type" value="Genomic_DNA"/>
</dbReference>
<feature type="domain" description="RecF/RecN/SMC N-terminal" evidence="11">
    <location>
        <begin position="6"/>
        <end position="513"/>
    </location>
</feature>
<evidence type="ECO:0000256" key="2">
    <source>
        <dbReference type="ARBA" id="ARBA00009441"/>
    </source>
</evidence>
<dbReference type="PIRSF" id="PIRSF003128">
    <property type="entry name" value="RecN"/>
    <property type="match status" value="1"/>
</dbReference>
<evidence type="ECO:0000256" key="10">
    <source>
        <dbReference type="SAM" id="Coils"/>
    </source>
</evidence>
<dbReference type="AlphaFoldDB" id="A0A1F5FJL3"/>
<dbReference type="InterPro" id="IPR004604">
    <property type="entry name" value="DNA_recomb/repair_RecN"/>
</dbReference>
<evidence type="ECO:0000259" key="11">
    <source>
        <dbReference type="Pfam" id="PF02463"/>
    </source>
</evidence>
<keyword evidence="6" id="KW-0067">ATP-binding</keyword>
<evidence type="ECO:0000256" key="9">
    <source>
        <dbReference type="PIRNR" id="PIRNR003128"/>
    </source>
</evidence>
<dbReference type="Proteomes" id="UP000177187">
    <property type="component" value="Unassembled WGS sequence"/>
</dbReference>
<dbReference type="CDD" id="cd03241">
    <property type="entry name" value="ABC_RecN"/>
    <property type="match status" value="2"/>
</dbReference>
<keyword evidence="10" id="KW-0175">Coiled coil</keyword>
<comment type="similarity">
    <text evidence="2 9">Belongs to the RecN family.</text>
</comment>
<name>A0A1F5FJL3_9BACT</name>
<proteinExistence type="inferred from homology"/>
<evidence type="ECO:0000256" key="4">
    <source>
        <dbReference type="ARBA" id="ARBA00022741"/>
    </source>
</evidence>
<dbReference type="GO" id="GO:0006281">
    <property type="term" value="P:DNA repair"/>
    <property type="evidence" value="ECO:0007669"/>
    <property type="project" value="UniProtKB-KW"/>
</dbReference>
<evidence type="ECO:0000256" key="5">
    <source>
        <dbReference type="ARBA" id="ARBA00022763"/>
    </source>
</evidence>
<organism evidence="12 13">
    <name type="scientific">Candidatus Coatesbacteria bacterium RBG_13_66_14</name>
    <dbReference type="NCBI Taxonomy" id="1817816"/>
    <lineage>
        <taxon>Bacteria</taxon>
        <taxon>Candidatus Coatesiibacteriota</taxon>
    </lineage>
</organism>
<evidence type="ECO:0000313" key="13">
    <source>
        <dbReference type="Proteomes" id="UP000177187"/>
    </source>
</evidence>
<dbReference type="InterPro" id="IPR003395">
    <property type="entry name" value="RecF/RecN/SMC_N"/>
</dbReference>
<dbReference type="Gene3D" id="3.40.50.300">
    <property type="entry name" value="P-loop containing nucleotide triphosphate hydrolases"/>
    <property type="match status" value="2"/>
</dbReference>
<comment type="function">
    <text evidence="1 9">May be involved in recombinational repair of damaged DNA.</text>
</comment>
<feature type="coiled-coil region" evidence="10">
    <location>
        <begin position="165"/>
        <end position="192"/>
    </location>
</feature>
<dbReference type="STRING" id="1817816.A2Y64_00260"/>
<evidence type="ECO:0000256" key="6">
    <source>
        <dbReference type="ARBA" id="ARBA00022840"/>
    </source>
</evidence>
<keyword evidence="4" id="KW-0547">Nucleotide-binding</keyword>
<evidence type="ECO:0000256" key="7">
    <source>
        <dbReference type="ARBA" id="ARBA00023204"/>
    </source>
</evidence>
<dbReference type="GO" id="GO:0005524">
    <property type="term" value="F:ATP binding"/>
    <property type="evidence" value="ECO:0007669"/>
    <property type="project" value="UniProtKB-KW"/>
</dbReference>
<dbReference type="Pfam" id="PF02463">
    <property type="entry name" value="SMC_N"/>
    <property type="match status" value="1"/>
</dbReference>
<protein>
    <recommendedName>
        <fullName evidence="3 9">DNA repair protein RecN</fullName>
    </recommendedName>
    <alternativeName>
        <fullName evidence="8 9">Recombination protein N</fullName>
    </alternativeName>
</protein>
<dbReference type="InterPro" id="IPR027417">
    <property type="entry name" value="P-loop_NTPase"/>
</dbReference>
<evidence type="ECO:0000313" key="12">
    <source>
        <dbReference type="EMBL" id="OGD79762.1"/>
    </source>
</evidence>
<keyword evidence="7 9" id="KW-0234">DNA repair</keyword>
<evidence type="ECO:0000256" key="3">
    <source>
        <dbReference type="ARBA" id="ARBA00021315"/>
    </source>
</evidence>
<keyword evidence="5 9" id="KW-0227">DNA damage</keyword>
<accession>A0A1F5FJL3</accession>
<dbReference type="PANTHER" id="PTHR11059:SF0">
    <property type="entry name" value="DNA REPAIR PROTEIN RECN"/>
    <property type="match status" value="1"/>
</dbReference>
<dbReference type="NCBIfam" id="TIGR00634">
    <property type="entry name" value="recN"/>
    <property type="match status" value="1"/>
</dbReference>
<dbReference type="GO" id="GO:0009432">
    <property type="term" value="P:SOS response"/>
    <property type="evidence" value="ECO:0007669"/>
    <property type="project" value="TreeGrafter"/>
</dbReference>
<dbReference type="PANTHER" id="PTHR11059">
    <property type="entry name" value="DNA REPAIR PROTEIN RECN"/>
    <property type="match status" value="1"/>
</dbReference>
<reference evidence="12 13" key="1">
    <citation type="journal article" date="2016" name="Nat. Commun.">
        <title>Thousands of microbial genomes shed light on interconnected biogeochemical processes in an aquifer system.</title>
        <authorList>
            <person name="Anantharaman K."/>
            <person name="Brown C.T."/>
            <person name="Hug L.A."/>
            <person name="Sharon I."/>
            <person name="Castelle C.J."/>
            <person name="Probst A.J."/>
            <person name="Thomas B.C."/>
            <person name="Singh A."/>
            <person name="Wilkins M.J."/>
            <person name="Karaoz U."/>
            <person name="Brodie E.L."/>
            <person name="Williams K.H."/>
            <person name="Hubbard S.S."/>
            <person name="Banfield J.F."/>
        </authorList>
    </citation>
    <scope>NUCLEOTIDE SEQUENCE [LARGE SCALE GENOMIC DNA]</scope>
</reference>
<comment type="caution">
    <text evidence="12">The sequence shown here is derived from an EMBL/GenBank/DDBJ whole genome shotgun (WGS) entry which is preliminary data.</text>
</comment>
<dbReference type="GO" id="GO:0043590">
    <property type="term" value="C:bacterial nucleoid"/>
    <property type="evidence" value="ECO:0007669"/>
    <property type="project" value="TreeGrafter"/>
</dbReference>
<gene>
    <name evidence="12" type="ORF">A2Y64_00260</name>
</gene>
<sequence>MLSYLAVRDLATISNLEVELDRGLCAITGATGAGKSVLVGAIGLALGERAKADAVRSGAQAAEVQAIFRDVRLTGELAEELGIEPAQEELVIRRRVDAGGRSRCWLGGNLVPVSTLAGLGDLLVDLHGQHEHQTLLQAQAQLELLDAFDDLEGLRGKVTHCFEAVRAAEAALAELEESAAAGERQLELWRHELKEIDDADLDPGEEESLLGERQRLRAVVELSRLAQDALQLLGEGESSALDGVEAARGTLRELVKLDPEQGPLEEELTQLRFSLVDIVERLRVYGERLEADPARLEEIETRLALLEHLKRKFGPNLTGVLEYREWAARRLADHEDRGTALVQRREILEGAREEYLWAAREISQKRREAVNRLTPRVNQILKRLGFPEDSFAVEMGNRPGDDGWSGARATSTGLDSVEFQLAANPGEPPRPLAKVASGGEISRVMLALKGVTGERYGVPTMVFDEVDAGIGGHIAGVVAELLQDLGRSRQVVVITHLPQIAADADAHYRVKKDSAEGRTFTDVERVEGEERVGELSAMLGGGESAVEHARELLKR</sequence>
<evidence type="ECO:0000256" key="8">
    <source>
        <dbReference type="ARBA" id="ARBA00033408"/>
    </source>
</evidence>
<dbReference type="SUPFAM" id="SSF52540">
    <property type="entry name" value="P-loop containing nucleoside triphosphate hydrolases"/>
    <property type="match status" value="1"/>
</dbReference>